<evidence type="ECO:0000256" key="1">
    <source>
        <dbReference type="ARBA" id="ARBA00004123"/>
    </source>
</evidence>
<evidence type="ECO:0000256" key="5">
    <source>
        <dbReference type="ARBA" id="ARBA00022829"/>
    </source>
</evidence>
<dbReference type="STRING" id="1314790.A0A1Y1YBD4"/>
<comment type="subcellular location">
    <subcellularLocation>
        <location evidence="2">Cytoplasm</location>
        <location evidence="2">Cytoskeleton</location>
        <location evidence="2">Spindle</location>
    </subcellularLocation>
    <subcellularLocation>
        <location evidence="1">Nucleus</location>
    </subcellularLocation>
</comment>
<evidence type="ECO:0000256" key="8">
    <source>
        <dbReference type="SAM" id="MobiDB-lite"/>
    </source>
</evidence>
<feature type="non-terminal residue" evidence="10">
    <location>
        <position position="93"/>
    </location>
</feature>
<dbReference type="EMBL" id="MCFE01000182">
    <property type="protein sequence ID" value="ORX95225.1"/>
    <property type="molecule type" value="Genomic_DNA"/>
</dbReference>
<dbReference type="AlphaFoldDB" id="A0A1Y1YBD4"/>
<keyword evidence="5" id="KW-0159">Chromosome partition</keyword>
<dbReference type="InterPro" id="IPR005635">
    <property type="entry name" value="Inner_centromere_prot_ARK-bd"/>
</dbReference>
<evidence type="ECO:0000313" key="11">
    <source>
        <dbReference type="Proteomes" id="UP000193498"/>
    </source>
</evidence>
<comment type="caution">
    <text evidence="10">The sequence shown here is derived from an EMBL/GenBank/DDBJ whole genome shotgun (WGS) entry which is preliminary data.</text>
</comment>
<dbReference type="GO" id="GO:0005819">
    <property type="term" value="C:spindle"/>
    <property type="evidence" value="ECO:0007669"/>
    <property type="project" value="UniProtKB-SubCell"/>
</dbReference>
<dbReference type="PANTHER" id="PTHR13142:SF1">
    <property type="entry name" value="INNER CENTROMERE PROTEIN"/>
    <property type="match status" value="1"/>
</dbReference>
<evidence type="ECO:0000259" key="9">
    <source>
        <dbReference type="Pfam" id="PF03941"/>
    </source>
</evidence>
<protein>
    <recommendedName>
        <fullName evidence="9">Inner centromere protein ARK-binding domain-containing protein</fullName>
    </recommendedName>
</protein>
<dbReference type="GO" id="GO:0005634">
    <property type="term" value="C:nucleus"/>
    <property type="evidence" value="ECO:0007669"/>
    <property type="project" value="UniProtKB-SubCell"/>
</dbReference>
<dbReference type="OrthoDB" id="6123at2759"/>
<comment type="similarity">
    <text evidence="3">Belongs to the INCENP family.</text>
</comment>
<feature type="region of interest" description="Disordered" evidence="8">
    <location>
        <begin position="1"/>
        <end position="29"/>
    </location>
</feature>
<dbReference type="Gene3D" id="6.10.250.2990">
    <property type="match status" value="1"/>
</dbReference>
<proteinExistence type="inferred from homology"/>
<evidence type="ECO:0000256" key="4">
    <source>
        <dbReference type="ARBA" id="ARBA00022490"/>
    </source>
</evidence>
<keyword evidence="11" id="KW-1185">Reference proteome</keyword>
<dbReference type="GO" id="GO:0007059">
    <property type="term" value="P:chromosome segregation"/>
    <property type="evidence" value="ECO:0007669"/>
    <property type="project" value="UniProtKB-KW"/>
</dbReference>
<keyword evidence="7" id="KW-0539">Nucleus</keyword>
<dbReference type="Proteomes" id="UP000193498">
    <property type="component" value="Unassembled WGS sequence"/>
</dbReference>
<name>A0A1Y1YBD4_9FUNG</name>
<evidence type="ECO:0000256" key="6">
    <source>
        <dbReference type="ARBA" id="ARBA00023212"/>
    </source>
</evidence>
<feature type="domain" description="Inner centromere protein ARK-binding" evidence="9">
    <location>
        <begin position="5"/>
        <end position="57"/>
    </location>
</feature>
<keyword evidence="6" id="KW-0206">Cytoskeleton</keyword>
<gene>
    <name evidence="10" type="ORF">K493DRAFT_149045</name>
</gene>
<keyword evidence="4" id="KW-0963">Cytoplasm</keyword>
<evidence type="ECO:0000256" key="7">
    <source>
        <dbReference type="ARBA" id="ARBA00023242"/>
    </source>
</evidence>
<reference evidence="10 11" key="1">
    <citation type="submission" date="2016-07" db="EMBL/GenBank/DDBJ databases">
        <title>Pervasive Adenine N6-methylation of Active Genes in Fungi.</title>
        <authorList>
            <consortium name="DOE Joint Genome Institute"/>
            <person name="Mondo S.J."/>
            <person name="Dannebaum R.O."/>
            <person name="Kuo R.C."/>
            <person name="Labutti K."/>
            <person name="Haridas S."/>
            <person name="Kuo A."/>
            <person name="Salamov A."/>
            <person name="Ahrendt S.R."/>
            <person name="Lipzen A."/>
            <person name="Sullivan W."/>
            <person name="Andreopoulos W.B."/>
            <person name="Clum A."/>
            <person name="Lindquist E."/>
            <person name="Daum C."/>
            <person name="Ramamoorthy G.K."/>
            <person name="Gryganskyi A."/>
            <person name="Culley D."/>
            <person name="Magnuson J.K."/>
            <person name="James T.Y."/>
            <person name="O'Malley M.A."/>
            <person name="Stajich J.E."/>
            <person name="Spatafora J.W."/>
            <person name="Visel A."/>
            <person name="Grigoriev I.V."/>
        </authorList>
    </citation>
    <scope>NUCLEOTIDE SEQUENCE [LARGE SCALE GENOMIC DNA]</scope>
    <source>
        <strain evidence="10 11">CBS 931.73</strain>
    </source>
</reference>
<sequence length="93" mass="10918">IQLPEIPSDESDNEDDKPDVPEWAQSPNLKRALMEQSKINPEAIFGKIPAVNMEELFGRKSSRYKLRQSSVWQGVDKLTHQEEMEYEKRMGWR</sequence>
<feature type="compositionally biased region" description="Acidic residues" evidence="8">
    <location>
        <begin position="7"/>
        <end position="17"/>
    </location>
</feature>
<evidence type="ECO:0000313" key="10">
    <source>
        <dbReference type="EMBL" id="ORX95225.1"/>
    </source>
</evidence>
<dbReference type="Pfam" id="PF03941">
    <property type="entry name" value="INCENP_ARK-bind"/>
    <property type="match status" value="1"/>
</dbReference>
<feature type="non-terminal residue" evidence="10">
    <location>
        <position position="1"/>
    </location>
</feature>
<organism evidence="10 11">
    <name type="scientific">Basidiobolus meristosporus CBS 931.73</name>
    <dbReference type="NCBI Taxonomy" id="1314790"/>
    <lineage>
        <taxon>Eukaryota</taxon>
        <taxon>Fungi</taxon>
        <taxon>Fungi incertae sedis</taxon>
        <taxon>Zoopagomycota</taxon>
        <taxon>Entomophthoromycotina</taxon>
        <taxon>Basidiobolomycetes</taxon>
        <taxon>Basidiobolales</taxon>
        <taxon>Basidiobolaceae</taxon>
        <taxon>Basidiobolus</taxon>
    </lineage>
</organism>
<dbReference type="PANTHER" id="PTHR13142">
    <property type="entry name" value="INNER CENTROMERE PROTEIN"/>
    <property type="match status" value="1"/>
</dbReference>
<evidence type="ECO:0000256" key="2">
    <source>
        <dbReference type="ARBA" id="ARBA00004186"/>
    </source>
</evidence>
<dbReference type="InParanoid" id="A0A1Y1YBD4"/>
<evidence type="ECO:0000256" key="3">
    <source>
        <dbReference type="ARBA" id="ARBA00010042"/>
    </source>
</evidence>
<accession>A0A1Y1YBD4</accession>